<reference evidence="1" key="1">
    <citation type="submission" date="2023-04" db="EMBL/GenBank/DDBJ databases">
        <title>Draft Genome sequencing of Naganishia species isolated from polar environments using Oxford Nanopore Technology.</title>
        <authorList>
            <person name="Leo P."/>
            <person name="Venkateswaran K."/>
        </authorList>
    </citation>
    <scope>NUCLEOTIDE SEQUENCE</scope>
    <source>
        <strain evidence="1">MNA-CCFEE 5262</strain>
    </source>
</reference>
<name>A0ACC2W194_9TREE</name>
<accession>A0ACC2W194</accession>
<keyword evidence="2" id="KW-1185">Reference proteome</keyword>
<comment type="caution">
    <text evidence="1">The sequence shown here is derived from an EMBL/GenBank/DDBJ whole genome shotgun (WGS) entry which is preliminary data.</text>
</comment>
<gene>
    <name evidence="1" type="ORF">QFC20_004440</name>
</gene>
<proteinExistence type="predicted"/>
<evidence type="ECO:0000313" key="2">
    <source>
        <dbReference type="Proteomes" id="UP001230649"/>
    </source>
</evidence>
<dbReference type="Proteomes" id="UP001230649">
    <property type="component" value="Unassembled WGS sequence"/>
</dbReference>
<evidence type="ECO:0000313" key="1">
    <source>
        <dbReference type="EMBL" id="KAJ9104999.1"/>
    </source>
</evidence>
<organism evidence="1 2">
    <name type="scientific">Naganishia adeliensis</name>
    <dbReference type="NCBI Taxonomy" id="92952"/>
    <lineage>
        <taxon>Eukaryota</taxon>
        <taxon>Fungi</taxon>
        <taxon>Dikarya</taxon>
        <taxon>Basidiomycota</taxon>
        <taxon>Agaricomycotina</taxon>
        <taxon>Tremellomycetes</taxon>
        <taxon>Filobasidiales</taxon>
        <taxon>Filobasidiaceae</taxon>
        <taxon>Naganishia</taxon>
    </lineage>
</organism>
<protein>
    <submittedName>
        <fullName evidence="1">Uncharacterized protein</fullName>
    </submittedName>
</protein>
<dbReference type="EMBL" id="JASBWS010000051">
    <property type="protein sequence ID" value="KAJ9104999.1"/>
    <property type="molecule type" value="Genomic_DNA"/>
</dbReference>
<sequence>MPFRLALDSIAGSGMFRAWGRRGSPGYFRGPFATESTTGVPIGLPQDGSSSSSPRSRPTTPRWRSPTRLDQASPTFIGSFSIGLVFSNFTSHSEEGGHARAETYSAKIYTTALLVITFFVAFVGPFNEYIQLRHHRRQGRSIAPTAPFFSASRWVGAVLILAFILYLAFITFGIYRGVLVAPEGSDSGTDSTGDNEDTTDTEEEDAEEDDTTFEYRVEAGRRELRRVRNAERAREWTSTENAPLLPSQRRLARRKSTLQIIYRLVMSTLLLSLSGYLLSSTAASLATQAHLSNSTVGVTLLSIGTTLPEKLVAFKSGRKGERGVLIANTVGSNIFLQTLVLGVIWLVKGHLSFGVTQRNGMWIDVLVIVASSVLLWGIVWFGLYKRWIGWALFAAYLGYVGAAVGMGRVDLD</sequence>